<dbReference type="PRINTS" id="PR00032">
    <property type="entry name" value="HTHARAC"/>
</dbReference>
<dbReference type="SUPFAM" id="SSF55785">
    <property type="entry name" value="PYP-like sensor domain (PAS domain)"/>
    <property type="match status" value="1"/>
</dbReference>
<dbReference type="InterPro" id="IPR035965">
    <property type="entry name" value="PAS-like_dom_sf"/>
</dbReference>
<name>A0A517N957_9BACT</name>
<dbReference type="InterPro" id="IPR018060">
    <property type="entry name" value="HTH_AraC"/>
</dbReference>
<dbReference type="SUPFAM" id="SSF46689">
    <property type="entry name" value="Homeodomain-like"/>
    <property type="match status" value="1"/>
</dbReference>
<dbReference type="SMART" id="SM00342">
    <property type="entry name" value="HTH_ARAC"/>
    <property type="match status" value="1"/>
</dbReference>
<dbReference type="CDD" id="cd00130">
    <property type="entry name" value="PAS"/>
    <property type="match status" value="1"/>
</dbReference>
<keyword evidence="2" id="KW-0238">DNA-binding</keyword>
<evidence type="ECO:0000313" key="5">
    <source>
        <dbReference type="EMBL" id="QDT03677.1"/>
    </source>
</evidence>
<feature type="domain" description="HTH araC/xylS-type" evidence="4">
    <location>
        <begin position="137"/>
        <end position="235"/>
    </location>
</feature>
<dbReference type="InterPro" id="IPR009057">
    <property type="entry name" value="Homeodomain-like_sf"/>
</dbReference>
<dbReference type="RefSeq" id="WP_145169312.1">
    <property type="nucleotide sequence ID" value="NZ_CP036525.1"/>
</dbReference>
<dbReference type="InterPro" id="IPR013656">
    <property type="entry name" value="PAS_4"/>
</dbReference>
<dbReference type="GO" id="GO:0003700">
    <property type="term" value="F:DNA-binding transcription factor activity"/>
    <property type="evidence" value="ECO:0007669"/>
    <property type="project" value="InterPro"/>
</dbReference>
<dbReference type="PROSITE" id="PS01124">
    <property type="entry name" value="HTH_ARAC_FAMILY_2"/>
    <property type="match status" value="1"/>
</dbReference>
<evidence type="ECO:0000259" key="4">
    <source>
        <dbReference type="PROSITE" id="PS01124"/>
    </source>
</evidence>
<evidence type="ECO:0000313" key="6">
    <source>
        <dbReference type="Proteomes" id="UP000318538"/>
    </source>
</evidence>
<dbReference type="PANTHER" id="PTHR43280">
    <property type="entry name" value="ARAC-FAMILY TRANSCRIPTIONAL REGULATOR"/>
    <property type="match status" value="1"/>
</dbReference>
<dbReference type="AlphaFoldDB" id="A0A517N957"/>
<gene>
    <name evidence="5" type="primary">cdhR</name>
    <name evidence="5" type="ORF">K227x_20610</name>
</gene>
<evidence type="ECO:0000256" key="3">
    <source>
        <dbReference type="ARBA" id="ARBA00023163"/>
    </source>
</evidence>
<reference evidence="5 6" key="1">
    <citation type="submission" date="2019-02" db="EMBL/GenBank/DDBJ databases">
        <title>Deep-cultivation of Planctomycetes and their phenomic and genomic characterization uncovers novel biology.</title>
        <authorList>
            <person name="Wiegand S."/>
            <person name="Jogler M."/>
            <person name="Boedeker C."/>
            <person name="Pinto D."/>
            <person name="Vollmers J."/>
            <person name="Rivas-Marin E."/>
            <person name="Kohn T."/>
            <person name="Peeters S.H."/>
            <person name="Heuer A."/>
            <person name="Rast P."/>
            <person name="Oberbeckmann S."/>
            <person name="Bunk B."/>
            <person name="Jeske O."/>
            <person name="Meyerdierks A."/>
            <person name="Storesund J.E."/>
            <person name="Kallscheuer N."/>
            <person name="Luecker S."/>
            <person name="Lage O.M."/>
            <person name="Pohl T."/>
            <person name="Merkel B.J."/>
            <person name="Hornburger P."/>
            <person name="Mueller R.-W."/>
            <person name="Bruemmer F."/>
            <person name="Labrenz M."/>
            <person name="Spormann A.M."/>
            <person name="Op den Camp H."/>
            <person name="Overmann J."/>
            <person name="Amann R."/>
            <person name="Jetten M.S.M."/>
            <person name="Mascher T."/>
            <person name="Medema M.H."/>
            <person name="Devos D.P."/>
            <person name="Kaster A.-K."/>
            <person name="Ovreas L."/>
            <person name="Rohde M."/>
            <person name="Galperin M.Y."/>
            <person name="Jogler C."/>
        </authorList>
    </citation>
    <scope>NUCLEOTIDE SEQUENCE [LARGE SCALE GENOMIC DNA]</scope>
    <source>
        <strain evidence="5 6">K22_7</strain>
    </source>
</reference>
<dbReference type="OrthoDB" id="273555at2"/>
<keyword evidence="6" id="KW-1185">Reference proteome</keyword>
<evidence type="ECO:0000256" key="2">
    <source>
        <dbReference type="ARBA" id="ARBA00023125"/>
    </source>
</evidence>
<dbReference type="KEGG" id="rlc:K227x_20610"/>
<keyword evidence="1" id="KW-0805">Transcription regulation</keyword>
<dbReference type="EMBL" id="CP036525">
    <property type="protein sequence ID" value="QDT03677.1"/>
    <property type="molecule type" value="Genomic_DNA"/>
</dbReference>
<sequence>MALSKIDVSLMGDLFDHAPDVAFFVKDVDGCYVAVNHSLVKRHGFNDKADVIGKRPDDICFGDFGRLPCEQDDRVLRTGRPLLEQLEMQWYRPNDPVWCMTTKLPIRDATNRVTGLVGFSRDVRVPVQRDEIPRKFAEALNEFELGLFETVTPAWLAERSEMTSQQLTRLTKRVLGLTPSQLITKTRVATASRLLRETDKSVATIALDCGFYDHSAFTRAFRTATGVTPIQFRKQ</sequence>
<evidence type="ECO:0000256" key="1">
    <source>
        <dbReference type="ARBA" id="ARBA00023015"/>
    </source>
</evidence>
<dbReference type="Gene3D" id="1.10.10.60">
    <property type="entry name" value="Homeodomain-like"/>
    <property type="match status" value="1"/>
</dbReference>
<dbReference type="Pfam" id="PF08448">
    <property type="entry name" value="PAS_4"/>
    <property type="match status" value="1"/>
</dbReference>
<dbReference type="PANTHER" id="PTHR43280:SF28">
    <property type="entry name" value="HTH-TYPE TRANSCRIPTIONAL ACTIVATOR RHAS"/>
    <property type="match status" value="1"/>
</dbReference>
<dbReference type="InterPro" id="IPR020449">
    <property type="entry name" value="Tscrpt_reg_AraC-type_HTH"/>
</dbReference>
<accession>A0A517N957</accession>
<dbReference type="Pfam" id="PF12833">
    <property type="entry name" value="HTH_18"/>
    <property type="match status" value="1"/>
</dbReference>
<dbReference type="PROSITE" id="PS00041">
    <property type="entry name" value="HTH_ARAC_FAMILY_1"/>
    <property type="match status" value="1"/>
</dbReference>
<dbReference type="GO" id="GO:0043565">
    <property type="term" value="F:sequence-specific DNA binding"/>
    <property type="evidence" value="ECO:0007669"/>
    <property type="project" value="InterPro"/>
</dbReference>
<proteinExistence type="predicted"/>
<dbReference type="InterPro" id="IPR018062">
    <property type="entry name" value="HTH_AraC-typ_CS"/>
</dbReference>
<dbReference type="InterPro" id="IPR000014">
    <property type="entry name" value="PAS"/>
</dbReference>
<dbReference type="Gene3D" id="3.30.450.20">
    <property type="entry name" value="PAS domain"/>
    <property type="match status" value="1"/>
</dbReference>
<protein>
    <submittedName>
        <fullName evidence="5">HTH-type transcriptional regulator CdhR</fullName>
    </submittedName>
</protein>
<dbReference type="Proteomes" id="UP000318538">
    <property type="component" value="Chromosome"/>
</dbReference>
<organism evidence="5 6">
    <name type="scientific">Rubripirellula lacrimiformis</name>
    <dbReference type="NCBI Taxonomy" id="1930273"/>
    <lineage>
        <taxon>Bacteria</taxon>
        <taxon>Pseudomonadati</taxon>
        <taxon>Planctomycetota</taxon>
        <taxon>Planctomycetia</taxon>
        <taxon>Pirellulales</taxon>
        <taxon>Pirellulaceae</taxon>
        <taxon>Rubripirellula</taxon>
    </lineage>
</organism>
<keyword evidence="3" id="KW-0804">Transcription</keyword>